<name>A0AAD7WNP4_9TELE</name>
<evidence type="ECO:0000313" key="3">
    <source>
        <dbReference type="Proteomes" id="UP001221898"/>
    </source>
</evidence>
<organism evidence="2 3">
    <name type="scientific">Aldrovandia affinis</name>
    <dbReference type="NCBI Taxonomy" id="143900"/>
    <lineage>
        <taxon>Eukaryota</taxon>
        <taxon>Metazoa</taxon>
        <taxon>Chordata</taxon>
        <taxon>Craniata</taxon>
        <taxon>Vertebrata</taxon>
        <taxon>Euteleostomi</taxon>
        <taxon>Actinopterygii</taxon>
        <taxon>Neopterygii</taxon>
        <taxon>Teleostei</taxon>
        <taxon>Notacanthiformes</taxon>
        <taxon>Halosauridae</taxon>
        <taxon>Aldrovandia</taxon>
    </lineage>
</organism>
<feature type="region of interest" description="Disordered" evidence="1">
    <location>
        <begin position="89"/>
        <end position="174"/>
    </location>
</feature>
<evidence type="ECO:0000256" key="1">
    <source>
        <dbReference type="SAM" id="MobiDB-lite"/>
    </source>
</evidence>
<keyword evidence="3" id="KW-1185">Reference proteome</keyword>
<gene>
    <name evidence="2" type="ORF">AAFF_G00351670</name>
</gene>
<dbReference type="EMBL" id="JAINUG010000058">
    <property type="protein sequence ID" value="KAJ8403395.1"/>
    <property type="molecule type" value="Genomic_DNA"/>
</dbReference>
<dbReference type="AlphaFoldDB" id="A0AAD7WNP4"/>
<reference evidence="2" key="1">
    <citation type="journal article" date="2023" name="Science">
        <title>Genome structures resolve the early diversification of teleost fishes.</title>
        <authorList>
            <person name="Parey E."/>
            <person name="Louis A."/>
            <person name="Montfort J."/>
            <person name="Bouchez O."/>
            <person name="Roques C."/>
            <person name="Iampietro C."/>
            <person name="Lluch J."/>
            <person name="Castinel A."/>
            <person name="Donnadieu C."/>
            <person name="Desvignes T."/>
            <person name="Floi Bucao C."/>
            <person name="Jouanno E."/>
            <person name="Wen M."/>
            <person name="Mejri S."/>
            <person name="Dirks R."/>
            <person name="Jansen H."/>
            <person name="Henkel C."/>
            <person name="Chen W.J."/>
            <person name="Zahm M."/>
            <person name="Cabau C."/>
            <person name="Klopp C."/>
            <person name="Thompson A.W."/>
            <person name="Robinson-Rechavi M."/>
            <person name="Braasch I."/>
            <person name="Lecointre G."/>
            <person name="Bobe J."/>
            <person name="Postlethwait J.H."/>
            <person name="Berthelot C."/>
            <person name="Roest Crollius H."/>
            <person name="Guiguen Y."/>
        </authorList>
    </citation>
    <scope>NUCLEOTIDE SEQUENCE</scope>
    <source>
        <strain evidence="2">NC1722</strain>
    </source>
</reference>
<sequence length="174" mass="18976">MFKRSICQALPHFHRYPQTDGLATLAHSTRSLAHSLIDVSGRGTCLERLIRAINTGPAYVNGRPKVKASTLSQRLGPRGPAVKRKLLPAGRTWASARQGAVDPGDGGRNRRQEGVCSRGARRDGPVRGLRSLPRTLTCPKRNGPTSLSIRPVRSGRKVSVEDGTDASPWRRRVT</sequence>
<comment type="caution">
    <text evidence="2">The sequence shown here is derived from an EMBL/GenBank/DDBJ whole genome shotgun (WGS) entry which is preliminary data.</text>
</comment>
<dbReference type="Proteomes" id="UP001221898">
    <property type="component" value="Unassembled WGS sequence"/>
</dbReference>
<accession>A0AAD7WNP4</accession>
<protein>
    <submittedName>
        <fullName evidence="2">Uncharacterized protein</fullName>
    </submittedName>
</protein>
<proteinExistence type="predicted"/>
<evidence type="ECO:0000313" key="2">
    <source>
        <dbReference type="EMBL" id="KAJ8403395.1"/>
    </source>
</evidence>